<reference evidence="2" key="1">
    <citation type="journal article" date="2015" name="Nature">
        <title>Complex archaea that bridge the gap between prokaryotes and eukaryotes.</title>
        <authorList>
            <person name="Spang A."/>
            <person name="Saw J.H."/>
            <person name="Jorgensen S.L."/>
            <person name="Zaremba-Niedzwiedzka K."/>
            <person name="Martijn J."/>
            <person name="Lind A.E."/>
            <person name="van Eijk R."/>
            <person name="Schleper C."/>
            <person name="Guy L."/>
            <person name="Ettema T.J."/>
        </authorList>
    </citation>
    <scope>NUCLEOTIDE SEQUENCE</scope>
</reference>
<dbReference type="EMBL" id="LAZR01008988">
    <property type="protein sequence ID" value="KKM75368.1"/>
    <property type="molecule type" value="Genomic_DNA"/>
</dbReference>
<sequence length="178" mass="19985">MTKKEAKQSRWVYCLTCMLYKVCAYKNCGTIYCPQKTSTIHKGRKAGTIQIKLLIQLVAITLYALSCFLYVTAGTPYYYYVRSKIMFMILTKGQKKTIEAKHTDLVIGTCPADTGLKLSDTGKSRTIGSGKDVIGGINNPHNEEDNVATGNIMLRIDKPQDEAAIAQREDYKRKQNRS</sequence>
<evidence type="ECO:0000256" key="1">
    <source>
        <dbReference type="SAM" id="Phobius"/>
    </source>
</evidence>
<gene>
    <name evidence="2" type="ORF">LCGC14_1390910</name>
</gene>
<comment type="caution">
    <text evidence="2">The sequence shown here is derived from an EMBL/GenBank/DDBJ whole genome shotgun (WGS) entry which is preliminary data.</text>
</comment>
<protein>
    <submittedName>
        <fullName evidence="2">Uncharacterized protein</fullName>
    </submittedName>
</protein>
<keyword evidence="1" id="KW-0812">Transmembrane</keyword>
<proteinExistence type="predicted"/>
<organism evidence="2">
    <name type="scientific">marine sediment metagenome</name>
    <dbReference type="NCBI Taxonomy" id="412755"/>
    <lineage>
        <taxon>unclassified sequences</taxon>
        <taxon>metagenomes</taxon>
        <taxon>ecological metagenomes</taxon>
    </lineage>
</organism>
<accession>A0A0F9K073</accession>
<keyword evidence="1" id="KW-1133">Transmembrane helix</keyword>
<name>A0A0F9K073_9ZZZZ</name>
<evidence type="ECO:0000313" key="2">
    <source>
        <dbReference type="EMBL" id="KKM75368.1"/>
    </source>
</evidence>
<feature type="transmembrane region" description="Helical" evidence="1">
    <location>
        <begin position="53"/>
        <end position="80"/>
    </location>
</feature>
<dbReference type="AlphaFoldDB" id="A0A0F9K073"/>
<keyword evidence="1" id="KW-0472">Membrane</keyword>